<evidence type="ECO:0000313" key="3">
    <source>
        <dbReference type="EMBL" id="TDR16747.1"/>
    </source>
</evidence>
<dbReference type="InterPro" id="IPR011089">
    <property type="entry name" value="GmrSD_C"/>
</dbReference>
<proteinExistence type="predicted"/>
<organism evidence="3 4">
    <name type="scientific">Marinicella litoralis</name>
    <dbReference type="NCBI Taxonomy" id="644220"/>
    <lineage>
        <taxon>Bacteria</taxon>
        <taxon>Pseudomonadati</taxon>
        <taxon>Pseudomonadota</taxon>
        <taxon>Gammaproteobacteria</taxon>
        <taxon>Lysobacterales</taxon>
        <taxon>Marinicellaceae</taxon>
        <taxon>Marinicella</taxon>
    </lineage>
</organism>
<dbReference type="AlphaFoldDB" id="A0A4R6XHC0"/>
<gene>
    <name evidence="3" type="ORF">C8D91_2653</name>
</gene>
<evidence type="ECO:0000313" key="4">
    <source>
        <dbReference type="Proteomes" id="UP000295724"/>
    </source>
</evidence>
<reference evidence="3 4" key="1">
    <citation type="submission" date="2019-03" db="EMBL/GenBank/DDBJ databases">
        <title>Genomic Encyclopedia of Type Strains, Phase IV (KMG-IV): sequencing the most valuable type-strain genomes for metagenomic binning, comparative biology and taxonomic classification.</title>
        <authorList>
            <person name="Goeker M."/>
        </authorList>
    </citation>
    <scope>NUCLEOTIDE SEQUENCE [LARGE SCALE GENOMIC DNA]</scope>
    <source>
        <strain evidence="3 4">DSM 25488</strain>
    </source>
</reference>
<feature type="domain" description="GmrSD restriction endonucleases N-terminal" evidence="1">
    <location>
        <begin position="14"/>
        <end position="224"/>
    </location>
</feature>
<evidence type="ECO:0000259" key="1">
    <source>
        <dbReference type="Pfam" id="PF03235"/>
    </source>
</evidence>
<comment type="caution">
    <text evidence="3">The sequence shown here is derived from an EMBL/GenBank/DDBJ whole genome shotgun (WGS) entry which is preliminary data.</text>
</comment>
<evidence type="ECO:0000259" key="2">
    <source>
        <dbReference type="Pfam" id="PF07510"/>
    </source>
</evidence>
<dbReference type="Proteomes" id="UP000295724">
    <property type="component" value="Unassembled WGS sequence"/>
</dbReference>
<dbReference type="InterPro" id="IPR004919">
    <property type="entry name" value="GmrSD_N"/>
</dbReference>
<accession>A0A4R6XHC0</accession>
<protein>
    <submittedName>
        <fullName evidence="3">Uncharacterized protein with ParB-like and HNH nuclease domain</fullName>
    </submittedName>
</protein>
<name>A0A4R6XHC0_9GAMM</name>
<dbReference type="EMBL" id="SNZB01000007">
    <property type="protein sequence ID" value="TDR16747.1"/>
    <property type="molecule type" value="Genomic_DNA"/>
</dbReference>
<dbReference type="Pfam" id="PF07510">
    <property type="entry name" value="GmrSD_C"/>
    <property type="match status" value="1"/>
</dbReference>
<dbReference type="PANTHER" id="PTHR35149">
    <property type="entry name" value="SLL5132 PROTEIN"/>
    <property type="match status" value="1"/>
</dbReference>
<keyword evidence="4" id="KW-1185">Reference proteome</keyword>
<dbReference type="OrthoDB" id="9798761at2"/>
<sequence length="637" mass="75168">MKETKNVSVQQISLKDLFKSNFFSIPEYQRGYSWGKAQRTALWEDIVSLLDFRQEESYKHYMGTIVAVKGDEFCHYEIVDGQQRITSLLLLINTIISHKKFPAENHDSKLKTYINRNNEDVFRSGLQSKILANVFNGNLCFYDNKKLIQQDQNILDAVNEFDDLVELYLNKFESNLLELLSLIENQLGLIFFVPAVKSVAGRMFEVINNRGKSLSELDKIKNYFVYVAEIESNKTFINKIKDNWGEVLENMQFAGFVSTEEENEFLRYCWIVFGSSNKSKSYHIYKSLKSQSAKENDKIKYLSDFFDFIHLSSIKIKELFNAYPQKGSNNSDEVYEYEKLAIQLNITKASVMPLVLAVLTKQTDSQNTLELIRLIEILNFRYYVTEIANRNDTGQGELYKWANWYFKGLDEKKNIFGEVELKKNVIKFMEDNAKDDLFVNKLILQQNENMDFYHWKGLLYFLSRYELSLRDNKTQTHSLKDIMPKRLSGKSNDHSEREHIWSKKLEVNKIPRSELEFLIGLNKNRLGNFTLLRRDHNSEAGKKPINEKLKTYHESTRYMTRNVEKCYKNLNKKVFDKKKGKDVLIWTKLLDKLEENLVNFALKEWAFDPQVIRTVDIRSFDYDRCRPHSETFKIKYH</sequence>
<dbReference type="RefSeq" id="WP_099020065.1">
    <property type="nucleotide sequence ID" value="NZ_NIHB01000005.1"/>
</dbReference>
<dbReference type="PANTHER" id="PTHR35149:SF1">
    <property type="entry name" value="DUF5655 DOMAIN-CONTAINING PROTEIN"/>
    <property type="match status" value="1"/>
</dbReference>
<feature type="domain" description="GmrSD restriction endonucleases C-terminal" evidence="2">
    <location>
        <begin position="444"/>
        <end position="577"/>
    </location>
</feature>
<dbReference type="Pfam" id="PF03235">
    <property type="entry name" value="GmrSD_N"/>
    <property type="match status" value="1"/>
</dbReference>